<keyword evidence="1" id="KW-1133">Transmembrane helix</keyword>
<accession>A0A4V0YR28</accession>
<dbReference type="KEGG" id="dcb:C3Y92_14420"/>
<keyword evidence="1" id="KW-0812">Transmembrane</keyword>
<gene>
    <name evidence="2" type="ORF">C3Y92_14420</name>
</gene>
<evidence type="ECO:0000313" key="3">
    <source>
        <dbReference type="Proteomes" id="UP000293296"/>
    </source>
</evidence>
<organism evidence="2 3">
    <name type="scientific">Solidesulfovibrio carbinolicus</name>
    <dbReference type="NCBI Taxonomy" id="296842"/>
    <lineage>
        <taxon>Bacteria</taxon>
        <taxon>Pseudomonadati</taxon>
        <taxon>Thermodesulfobacteriota</taxon>
        <taxon>Desulfovibrionia</taxon>
        <taxon>Desulfovibrionales</taxon>
        <taxon>Desulfovibrionaceae</taxon>
        <taxon>Solidesulfovibrio</taxon>
    </lineage>
</organism>
<dbReference type="EMBL" id="CP026538">
    <property type="protein sequence ID" value="QAZ68352.1"/>
    <property type="molecule type" value="Genomic_DNA"/>
</dbReference>
<reference evidence="2 3" key="1">
    <citation type="submission" date="2018-02" db="EMBL/GenBank/DDBJ databases">
        <title>Genome sequence of Desulfovibrio carbinolicus DSM 3852.</title>
        <authorList>
            <person name="Wilbanks E."/>
            <person name="Skennerton C.T."/>
            <person name="Orphan V.J."/>
        </authorList>
    </citation>
    <scope>NUCLEOTIDE SEQUENCE [LARGE SCALE GENOMIC DNA]</scope>
    <source>
        <strain evidence="2 3">DSM 3852</strain>
    </source>
</reference>
<sequence>MPHIPFPRRREDGATSVEYAIMASLIAAVAAAAVTQFGLAVLNLFQIVAGLFS</sequence>
<dbReference type="AlphaFoldDB" id="A0A4V0YR28"/>
<keyword evidence="3" id="KW-1185">Reference proteome</keyword>
<dbReference type="Proteomes" id="UP000293296">
    <property type="component" value="Chromosome"/>
</dbReference>
<name>A0A4V0YR28_9BACT</name>
<keyword evidence="1" id="KW-0472">Membrane</keyword>
<evidence type="ECO:0000256" key="1">
    <source>
        <dbReference type="SAM" id="Phobius"/>
    </source>
</evidence>
<evidence type="ECO:0000313" key="2">
    <source>
        <dbReference type="EMBL" id="QAZ68352.1"/>
    </source>
</evidence>
<dbReference type="RefSeq" id="WP_129353766.1">
    <property type="nucleotide sequence ID" value="NZ_CP026538.1"/>
</dbReference>
<protein>
    <submittedName>
        <fullName evidence="2">Flp family type IVb pilin</fullName>
    </submittedName>
</protein>
<proteinExistence type="predicted"/>
<feature type="transmembrane region" description="Helical" evidence="1">
    <location>
        <begin position="20"/>
        <end position="45"/>
    </location>
</feature>